<feature type="binding site" evidence="9">
    <location>
        <position position="81"/>
    </location>
    <ligand>
        <name>Mg(2+)</name>
        <dbReference type="ChEBI" id="CHEBI:18420"/>
    </ligand>
</feature>
<keyword evidence="6 9" id="KW-0378">Hydrolase</keyword>
<feature type="binding site" evidence="9">
    <location>
        <position position="79"/>
    </location>
    <ligand>
        <name>Mg(2+)</name>
        <dbReference type="ChEBI" id="CHEBI:18420"/>
    </ligand>
</feature>
<evidence type="ECO:0000259" key="10">
    <source>
        <dbReference type="Pfam" id="PF01502"/>
    </source>
</evidence>
<dbReference type="PANTHER" id="PTHR42945:SF1">
    <property type="entry name" value="HISTIDINE BIOSYNTHESIS BIFUNCTIONAL PROTEIN HIS7"/>
    <property type="match status" value="1"/>
</dbReference>
<comment type="subunit">
    <text evidence="3 9">Homodimer.</text>
</comment>
<dbReference type="GO" id="GO:0004635">
    <property type="term" value="F:phosphoribosyl-AMP cyclohydrolase activity"/>
    <property type="evidence" value="ECO:0007669"/>
    <property type="project" value="UniProtKB-UniRule"/>
</dbReference>
<comment type="subcellular location">
    <subcellularLocation>
        <location evidence="9">Cytoplasm</location>
    </subcellularLocation>
</comment>
<keyword evidence="9" id="KW-0862">Zinc</keyword>
<feature type="binding site" evidence="9">
    <location>
        <position position="78"/>
    </location>
    <ligand>
        <name>Zn(2+)</name>
        <dbReference type="ChEBI" id="CHEBI:29105"/>
        <note>ligand shared between dimeric partners</note>
    </ligand>
</feature>
<dbReference type="EMBL" id="NGJK01000029">
    <property type="protein sequence ID" value="RAP03328.1"/>
    <property type="molecule type" value="Genomic_DNA"/>
</dbReference>
<feature type="binding site" evidence="9">
    <location>
        <position position="94"/>
    </location>
    <ligand>
        <name>Zn(2+)</name>
        <dbReference type="ChEBI" id="CHEBI:29105"/>
        <note>ligand shared between dimeric partners</note>
    </ligand>
</feature>
<dbReference type="Proteomes" id="UP000248557">
    <property type="component" value="Unassembled WGS sequence"/>
</dbReference>
<comment type="caution">
    <text evidence="11">The sequence shown here is derived from an EMBL/GenBank/DDBJ whole genome shotgun (WGS) entry which is preliminary data.</text>
</comment>
<evidence type="ECO:0000256" key="9">
    <source>
        <dbReference type="HAMAP-Rule" id="MF_01021"/>
    </source>
</evidence>
<gene>
    <name evidence="9" type="primary">hisI</name>
    <name evidence="11" type="ORF">CA615_03145</name>
</gene>
<evidence type="ECO:0000256" key="4">
    <source>
        <dbReference type="ARBA" id="ARBA00022490"/>
    </source>
</evidence>
<comment type="catalytic activity">
    <reaction evidence="1 9">
        <text>1-(5-phospho-beta-D-ribosyl)-5'-AMP + H2O = 1-(5-phospho-beta-D-ribosyl)-5-[(5-phospho-beta-D-ribosylamino)methylideneamino]imidazole-4-carboxamide</text>
        <dbReference type="Rhea" id="RHEA:20049"/>
        <dbReference type="ChEBI" id="CHEBI:15377"/>
        <dbReference type="ChEBI" id="CHEBI:58435"/>
        <dbReference type="ChEBI" id="CHEBI:59457"/>
        <dbReference type="EC" id="3.5.4.19"/>
    </reaction>
</comment>
<keyword evidence="5 9" id="KW-0028">Amino-acid biosynthesis</keyword>
<evidence type="ECO:0000256" key="5">
    <source>
        <dbReference type="ARBA" id="ARBA00022605"/>
    </source>
</evidence>
<dbReference type="GO" id="GO:0004636">
    <property type="term" value="F:phosphoribosyl-ATP diphosphatase activity"/>
    <property type="evidence" value="ECO:0007669"/>
    <property type="project" value="UniProtKB-ARBA"/>
</dbReference>
<evidence type="ECO:0000256" key="6">
    <source>
        <dbReference type="ARBA" id="ARBA00022801"/>
    </source>
</evidence>
<comment type="similarity">
    <text evidence="9">Belongs to the PRA-CH family.</text>
</comment>
<dbReference type="NCBIfam" id="NF000768">
    <property type="entry name" value="PRK00051.1"/>
    <property type="match status" value="1"/>
</dbReference>
<accession>A0A328Q9V2</accession>
<dbReference type="FunFam" id="3.10.20.810:FF:000001">
    <property type="entry name" value="Histidine biosynthesis bifunctional protein HisIE"/>
    <property type="match status" value="1"/>
</dbReference>
<dbReference type="RefSeq" id="WP_112149445.1">
    <property type="nucleotide sequence ID" value="NZ_NGJK01000029.1"/>
</dbReference>
<feature type="binding site" evidence="9">
    <location>
        <position position="101"/>
    </location>
    <ligand>
        <name>Zn(2+)</name>
        <dbReference type="ChEBI" id="CHEBI:29105"/>
        <note>ligand shared between dimeric partners</note>
    </ligand>
</feature>
<name>A0A328Q9V2_9EURY</name>
<comment type="function">
    <text evidence="8 9">Catalyzes the hydrolysis of the adenine ring of phosphoribosyl-AMP.</text>
</comment>
<dbReference type="EC" id="3.5.4.19" evidence="9"/>
<evidence type="ECO:0000313" key="12">
    <source>
        <dbReference type="Proteomes" id="UP000248557"/>
    </source>
</evidence>
<dbReference type="GO" id="GO:0000287">
    <property type="term" value="F:magnesium ion binding"/>
    <property type="evidence" value="ECO:0007669"/>
    <property type="project" value="UniProtKB-UniRule"/>
</dbReference>
<dbReference type="InterPro" id="IPR002496">
    <property type="entry name" value="PRib_AMP_CycHydrolase_dom"/>
</dbReference>
<evidence type="ECO:0000313" key="11">
    <source>
        <dbReference type="EMBL" id="RAP03328.1"/>
    </source>
</evidence>
<evidence type="ECO:0000256" key="2">
    <source>
        <dbReference type="ARBA" id="ARBA00005169"/>
    </source>
</evidence>
<keyword evidence="4 9" id="KW-0963">Cytoplasm</keyword>
<evidence type="ECO:0000256" key="8">
    <source>
        <dbReference type="ARBA" id="ARBA00053269"/>
    </source>
</evidence>
<keyword evidence="9" id="KW-0460">Magnesium</keyword>
<dbReference type="InterPro" id="IPR038019">
    <property type="entry name" value="PRib_AMP_CycHydrolase_sf"/>
</dbReference>
<dbReference type="GO" id="GO:0008270">
    <property type="term" value="F:zinc ion binding"/>
    <property type="evidence" value="ECO:0007669"/>
    <property type="project" value="UniProtKB-UniRule"/>
</dbReference>
<proteinExistence type="inferred from homology"/>
<keyword evidence="9" id="KW-0479">Metal-binding</keyword>
<dbReference type="GO" id="GO:0005737">
    <property type="term" value="C:cytoplasm"/>
    <property type="evidence" value="ECO:0007669"/>
    <property type="project" value="UniProtKB-SubCell"/>
</dbReference>
<dbReference type="GO" id="GO:0000105">
    <property type="term" value="P:L-histidine biosynthetic process"/>
    <property type="evidence" value="ECO:0007669"/>
    <property type="project" value="UniProtKB-UniRule"/>
</dbReference>
<dbReference type="InterPro" id="IPR026660">
    <property type="entry name" value="PRA-CH"/>
</dbReference>
<evidence type="ECO:0000256" key="3">
    <source>
        <dbReference type="ARBA" id="ARBA00011738"/>
    </source>
</evidence>
<dbReference type="Gene3D" id="3.10.20.810">
    <property type="entry name" value="Phosphoribosyl-AMP cyclohydrolase"/>
    <property type="match status" value="1"/>
</dbReference>
<organism evidence="11 12">
    <name type="scientific">Methanosphaera stadtmanae</name>
    <dbReference type="NCBI Taxonomy" id="2317"/>
    <lineage>
        <taxon>Archaea</taxon>
        <taxon>Methanobacteriati</taxon>
        <taxon>Methanobacteriota</taxon>
        <taxon>Methanomada group</taxon>
        <taxon>Methanobacteria</taxon>
        <taxon>Methanobacteriales</taxon>
        <taxon>Methanobacteriaceae</taxon>
        <taxon>Methanosphaera</taxon>
    </lineage>
</organism>
<comment type="pathway">
    <text evidence="2 9">Amino-acid biosynthesis; L-histidine biosynthesis; L-histidine from 5-phospho-alpha-D-ribose 1-diphosphate: step 3/9.</text>
</comment>
<dbReference type="PANTHER" id="PTHR42945">
    <property type="entry name" value="HISTIDINE BIOSYNTHESIS BIFUNCTIONAL PROTEIN"/>
    <property type="match status" value="1"/>
</dbReference>
<comment type="cofactor">
    <cofactor evidence="9">
        <name>Mg(2+)</name>
        <dbReference type="ChEBI" id="CHEBI:18420"/>
    </cofactor>
    <text evidence="9">Binds 1 Mg(2+) ion per subunit.</text>
</comment>
<protein>
    <recommendedName>
        <fullName evidence="9">Phosphoribosyl-AMP cyclohydrolase</fullName>
        <shortName evidence="9">PRA-CH</shortName>
        <ecNumber evidence="9">3.5.4.19</ecNumber>
    </recommendedName>
</protein>
<sequence length="129" mass="14927">MIKPNFRHIINGKRLATAIAQDYKTGEVLMVAFIDEEAFNKTIQTRKAQYYSTSRNMIWYKGEESGHIQEIKEVLLDCDEDAIIFKVKQVGGACHTGHYSCFYKKLSDDGEVVTEYEDKVFDPEDVYEK</sequence>
<dbReference type="AlphaFoldDB" id="A0A328Q9V2"/>
<evidence type="ECO:0000256" key="7">
    <source>
        <dbReference type="ARBA" id="ARBA00023102"/>
    </source>
</evidence>
<reference evidence="11 12" key="1">
    <citation type="submission" date="2017-05" db="EMBL/GenBank/DDBJ databases">
        <title>Host range expansion of the Methanosphaera genus to humans and monogastric animals involves recent and extensive reduction in genome content.</title>
        <authorList>
            <person name="Hoedt E.C."/>
            <person name="Volmer J.G."/>
            <person name="Parks D.H."/>
            <person name="Rosewarne C.P."/>
            <person name="Denman S.E."/>
            <person name="Mcsweeney C.S."/>
            <person name="O Cuiv P."/>
            <person name="Hugenholtz P."/>
            <person name="Tyson G.W."/>
            <person name="Morrison M."/>
        </authorList>
    </citation>
    <scope>NUCLEOTIDE SEQUENCE [LARGE SCALE GENOMIC DNA]</scope>
    <source>
        <strain evidence="11 12">PA5</strain>
    </source>
</reference>
<feature type="domain" description="Phosphoribosyl-AMP cyclohydrolase" evidence="10">
    <location>
        <begin position="30"/>
        <end position="103"/>
    </location>
</feature>
<dbReference type="SUPFAM" id="SSF141734">
    <property type="entry name" value="HisI-like"/>
    <property type="match status" value="1"/>
</dbReference>
<dbReference type="UniPathway" id="UPA00031">
    <property type="reaction ID" value="UER00008"/>
</dbReference>
<keyword evidence="7 9" id="KW-0368">Histidine biosynthesis</keyword>
<dbReference type="Pfam" id="PF01502">
    <property type="entry name" value="PRA-CH"/>
    <property type="match status" value="1"/>
</dbReference>
<feature type="binding site" evidence="9">
    <location>
        <position position="77"/>
    </location>
    <ligand>
        <name>Mg(2+)</name>
        <dbReference type="ChEBI" id="CHEBI:18420"/>
    </ligand>
</feature>
<comment type="cofactor">
    <cofactor evidence="9">
        <name>Zn(2+)</name>
        <dbReference type="ChEBI" id="CHEBI:29105"/>
    </cofactor>
    <text evidence="9">Binds 1 zinc ion per subunit.</text>
</comment>
<dbReference type="HAMAP" id="MF_01021">
    <property type="entry name" value="HisI"/>
    <property type="match status" value="1"/>
</dbReference>
<evidence type="ECO:0000256" key="1">
    <source>
        <dbReference type="ARBA" id="ARBA00000024"/>
    </source>
</evidence>